<keyword evidence="1" id="KW-0067">ATP-binding</keyword>
<dbReference type="GO" id="GO:0004386">
    <property type="term" value="F:helicase activity"/>
    <property type="evidence" value="ECO:0007669"/>
    <property type="project" value="UniProtKB-KW"/>
</dbReference>
<organism evidence="1 2">
    <name type="scientific">Escherichia coli</name>
    <dbReference type="NCBI Taxonomy" id="562"/>
    <lineage>
        <taxon>Bacteria</taxon>
        <taxon>Pseudomonadati</taxon>
        <taxon>Pseudomonadota</taxon>
        <taxon>Gammaproteobacteria</taxon>
        <taxon>Enterobacterales</taxon>
        <taxon>Enterobacteriaceae</taxon>
        <taxon>Escherichia</taxon>
    </lineage>
</organism>
<dbReference type="Proteomes" id="UP001208624">
    <property type="component" value="Unassembled WGS sequence"/>
</dbReference>
<keyword evidence="1" id="KW-0378">Hydrolase</keyword>
<feature type="non-terminal residue" evidence="1">
    <location>
        <position position="1"/>
    </location>
</feature>
<accession>A0AAP3A6B7</accession>
<reference evidence="1" key="1">
    <citation type="submission" date="2023-06" db="EMBL/GenBank/DDBJ databases">
        <title>Deciphering the underlying mechanisms mediating the transmission of blaNDM gene from human to animals in China.</title>
        <authorList>
            <person name="Chen K."/>
            <person name="Chen S."/>
        </authorList>
    </citation>
    <scope>NUCLEOTIDE SEQUENCE</scope>
    <source>
        <strain evidence="1">1199</strain>
    </source>
</reference>
<comment type="caution">
    <text evidence="1">The sequence shown here is derived from an EMBL/GenBank/DDBJ whole genome shotgun (WGS) entry which is preliminary data.</text>
</comment>
<feature type="non-terminal residue" evidence="1">
    <location>
        <position position="101"/>
    </location>
</feature>
<proteinExistence type="predicted"/>
<keyword evidence="1" id="KW-0547">Nucleotide-binding</keyword>
<protein>
    <submittedName>
        <fullName evidence="1">ATP-dependent helicase</fullName>
    </submittedName>
</protein>
<evidence type="ECO:0000313" key="2">
    <source>
        <dbReference type="Proteomes" id="UP001208624"/>
    </source>
</evidence>
<gene>
    <name evidence="1" type="ORF">OFN31_29170</name>
</gene>
<dbReference type="AlphaFoldDB" id="A0AAP3A6B7"/>
<evidence type="ECO:0000313" key="1">
    <source>
        <dbReference type="EMBL" id="MCV5625715.1"/>
    </source>
</evidence>
<keyword evidence="1" id="KW-0347">Helicase</keyword>
<dbReference type="EMBL" id="JAOVKC010000737">
    <property type="protein sequence ID" value="MCV5625715.1"/>
    <property type="molecule type" value="Genomic_DNA"/>
</dbReference>
<sequence>LILMYNKSAQVSFTEKLKTALMSSVIPEIRTFHSLALKIVGYGERQQIIKKKDLITPSDYRYEQLVKQAYCYGFDHEANFIAPNEIENFELFIARCRAAAV</sequence>
<name>A0AAP3A6B7_ECOLX</name>